<organism evidence="1 2">
    <name type="scientific">Portunus trituberculatus</name>
    <name type="common">Swimming crab</name>
    <name type="synonym">Neptunus trituberculatus</name>
    <dbReference type="NCBI Taxonomy" id="210409"/>
    <lineage>
        <taxon>Eukaryota</taxon>
        <taxon>Metazoa</taxon>
        <taxon>Ecdysozoa</taxon>
        <taxon>Arthropoda</taxon>
        <taxon>Crustacea</taxon>
        <taxon>Multicrustacea</taxon>
        <taxon>Malacostraca</taxon>
        <taxon>Eumalacostraca</taxon>
        <taxon>Eucarida</taxon>
        <taxon>Decapoda</taxon>
        <taxon>Pleocyemata</taxon>
        <taxon>Brachyura</taxon>
        <taxon>Eubrachyura</taxon>
        <taxon>Portunoidea</taxon>
        <taxon>Portunidae</taxon>
        <taxon>Portuninae</taxon>
        <taxon>Portunus</taxon>
    </lineage>
</organism>
<accession>A0A5B7CI07</accession>
<proteinExistence type="predicted"/>
<comment type="caution">
    <text evidence="1">The sequence shown here is derived from an EMBL/GenBank/DDBJ whole genome shotgun (WGS) entry which is preliminary data.</text>
</comment>
<dbReference type="AlphaFoldDB" id="A0A5B7CI07"/>
<protein>
    <submittedName>
        <fullName evidence="1">Uncharacterized protein</fullName>
    </submittedName>
</protein>
<evidence type="ECO:0000313" key="2">
    <source>
        <dbReference type="Proteomes" id="UP000324222"/>
    </source>
</evidence>
<dbReference type="Proteomes" id="UP000324222">
    <property type="component" value="Unassembled WGS sequence"/>
</dbReference>
<gene>
    <name evidence="1" type="ORF">E2C01_001452</name>
</gene>
<sequence length="101" mass="11040">MDNISSPPALSSYLEELTSIDCCPSEESTSSTINISHTFWRTKNETPSQSSVPAHRGLRVCGLTEVARMILAGIALLRESRCSSFSRLGSAGLRLKLNRKL</sequence>
<evidence type="ECO:0000313" key="1">
    <source>
        <dbReference type="EMBL" id="MPC08858.1"/>
    </source>
</evidence>
<dbReference type="EMBL" id="VSRR010000046">
    <property type="protein sequence ID" value="MPC08858.1"/>
    <property type="molecule type" value="Genomic_DNA"/>
</dbReference>
<name>A0A5B7CI07_PORTR</name>
<keyword evidence="2" id="KW-1185">Reference proteome</keyword>
<reference evidence="1 2" key="1">
    <citation type="submission" date="2019-05" db="EMBL/GenBank/DDBJ databases">
        <title>Another draft genome of Portunus trituberculatus and its Hox gene families provides insights of decapod evolution.</title>
        <authorList>
            <person name="Jeong J.-H."/>
            <person name="Song I."/>
            <person name="Kim S."/>
            <person name="Choi T."/>
            <person name="Kim D."/>
            <person name="Ryu S."/>
            <person name="Kim W."/>
        </authorList>
    </citation>
    <scope>NUCLEOTIDE SEQUENCE [LARGE SCALE GENOMIC DNA]</scope>
    <source>
        <tissue evidence="1">Muscle</tissue>
    </source>
</reference>